<comment type="caution">
    <text evidence="10">The sequence shown here is derived from an EMBL/GenBank/DDBJ whole genome shotgun (WGS) entry which is preliminary data.</text>
</comment>
<keyword evidence="11" id="KW-1185">Reference proteome</keyword>
<dbReference type="Proteomes" id="UP001271007">
    <property type="component" value="Unassembled WGS sequence"/>
</dbReference>
<dbReference type="SUPFAM" id="SSF51905">
    <property type="entry name" value="FAD/NAD(P)-binding domain"/>
    <property type="match status" value="1"/>
</dbReference>
<comment type="cofactor">
    <cofactor evidence="1">
        <name>FAD</name>
        <dbReference type="ChEBI" id="CHEBI:57692"/>
    </cofactor>
</comment>
<dbReference type="GO" id="GO:0001735">
    <property type="term" value="F:prenylcysteine oxidase activity"/>
    <property type="evidence" value="ECO:0007669"/>
    <property type="project" value="InterPro"/>
</dbReference>
<feature type="signal peptide" evidence="8">
    <location>
        <begin position="1"/>
        <end position="18"/>
    </location>
</feature>
<evidence type="ECO:0000256" key="2">
    <source>
        <dbReference type="ARBA" id="ARBA00009967"/>
    </source>
</evidence>
<dbReference type="AlphaFoldDB" id="A0AAJ0DHY1"/>
<keyword evidence="3" id="KW-0285">Flavoprotein</keyword>
<dbReference type="PANTHER" id="PTHR15944">
    <property type="entry name" value="FARNESYLCYSTEINE LYASE"/>
    <property type="match status" value="1"/>
</dbReference>
<protein>
    <recommendedName>
        <fullName evidence="9">Prenylcysteine lyase domain-containing protein</fullName>
    </recommendedName>
</protein>
<evidence type="ECO:0000256" key="3">
    <source>
        <dbReference type="ARBA" id="ARBA00022630"/>
    </source>
</evidence>
<evidence type="ECO:0000256" key="8">
    <source>
        <dbReference type="SAM" id="SignalP"/>
    </source>
</evidence>
<accession>A0AAJ0DHY1</accession>
<feature type="domain" description="Prenylcysteine lyase" evidence="9">
    <location>
        <begin position="230"/>
        <end position="527"/>
    </location>
</feature>
<evidence type="ECO:0000256" key="6">
    <source>
        <dbReference type="ARBA" id="ARBA00023002"/>
    </source>
</evidence>
<keyword evidence="6" id="KW-0560">Oxidoreductase</keyword>
<dbReference type="InterPro" id="IPR036188">
    <property type="entry name" value="FAD/NAD-bd_sf"/>
</dbReference>
<gene>
    <name evidence="10" type="ORF">LTR09_004995</name>
</gene>
<dbReference type="PANTHER" id="PTHR15944:SF0">
    <property type="entry name" value="PRENYLCYSTEINE LYASE DOMAIN-CONTAINING PROTEIN"/>
    <property type="match status" value="1"/>
</dbReference>
<reference evidence="10" key="1">
    <citation type="submission" date="2023-04" db="EMBL/GenBank/DDBJ databases">
        <title>Black Yeasts Isolated from many extreme environments.</title>
        <authorList>
            <person name="Coleine C."/>
            <person name="Stajich J.E."/>
            <person name="Selbmann L."/>
        </authorList>
    </citation>
    <scope>NUCLEOTIDE SEQUENCE</scope>
    <source>
        <strain evidence="10">CCFEE 5312</strain>
    </source>
</reference>
<evidence type="ECO:0000259" key="9">
    <source>
        <dbReference type="Pfam" id="PF07156"/>
    </source>
</evidence>
<dbReference type="Gene3D" id="3.50.50.60">
    <property type="entry name" value="FAD/NAD(P)-binding domain"/>
    <property type="match status" value="1"/>
</dbReference>
<dbReference type="GO" id="GO:0030327">
    <property type="term" value="P:prenylated protein catabolic process"/>
    <property type="evidence" value="ECO:0007669"/>
    <property type="project" value="TreeGrafter"/>
</dbReference>
<keyword evidence="5" id="KW-0274">FAD</keyword>
<sequence length="533" mass="58650">MAIYTLISLLLLVHQTYALVISSPEQLALWPTAEQVSQKKDDIPFRENSFPKKIAIIGSGITGASAASRLYEGFRVLAPADQQPTITVFERNPIIGGRITQAYVYDSMRLPVDTCAATFDSGDLCIAQSVMLTGLTLQQQSLARPRAGVGIWNGVNMVATEDEFRDAQTWSEFRQDKWSKRYGRSPSAFAPEVAQIRASLSLVLSRATPSLPFVLLPGNQNVSDEVETGGLTGYVRTFARKALPELFDNVEGQRFGDEIVNAGARERYFANGDELNVLEFILGFEDQRPSFVGEGNLRLVERLLKLATADVRLGTEVQKIETVDENDIRLTLVPTDGGVPTTEQFDTVILASSYSLSNITFEPPIQNSTDLEQNYLDSFVTHFTSTSRLNQTFFKRTETMPQNVFTTVGSNDTSSPPFLSLTLLRRQTPPDDLSRPVENLYKLVSREDVAFTDIEQYLEAPANITWSNVQPLPRSVPVQVGKNGQGCKPVLEHVEIAPGLFYAGAGEQVIASADFGCRSGVNAADLVLFAARS</sequence>
<keyword evidence="4 8" id="KW-0732">Signal</keyword>
<comment type="similarity">
    <text evidence="2">Belongs to the prenylcysteine oxidase family.</text>
</comment>
<organism evidence="10 11">
    <name type="scientific">Extremus antarcticus</name>
    <dbReference type="NCBI Taxonomy" id="702011"/>
    <lineage>
        <taxon>Eukaryota</taxon>
        <taxon>Fungi</taxon>
        <taxon>Dikarya</taxon>
        <taxon>Ascomycota</taxon>
        <taxon>Pezizomycotina</taxon>
        <taxon>Dothideomycetes</taxon>
        <taxon>Dothideomycetidae</taxon>
        <taxon>Mycosphaerellales</taxon>
        <taxon>Extremaceae</taxon>
        <taxon>Extremus</taxon>
    </lineage>
</organism>
<evidence type="ECO:0000313" key="11">
    <source>
        <dbReference type="Proteomes" id="UP001271007"/>
    </source>
</evidence>
<dbReference type="InterPro" id="IPR010795">
    <property type="entry name" value="Prenylcys_lyase"/>
</dbReference>
<evidence type="ECO:0000256" key="1">
    <source>
        <dbReference type="ARBA" id="ARBA00001974"/>
    </source>
</evidence>
<dbReference type="GO" id="GO:0030328">
    <property type="term" value="P:prenylcysteine catabolic process"/>
    <property type="evidence" value="ECO:0007669"/>
    <property type="project" value="InterPro"/>
</dbReference>
<proteinExistence type="inferred from homology"/>
<name>A0AAJ0DHY1_9PEZI</name>
<dbReference type="EMBL" id="JAWDJX010000013">
    <property type="protein sequence ID" value="KAK3054217.1"/>
    <property type="molecule type" value="Genomic_DNA"/>
</dbReference>
<dbReference type="Pfam" id="PF13450">
    <property type="entry name" value="NAD_binding_8"/>
    <property type="match status" value="1"/>
</dbReference>
<feature type="chain" id="PRO_5042590691" description="Prenylcysteine lyase domain-containing protein" evidence="8">
    <location>
        <begin position="19"/>
        <end position="533"/>
    </location>
</feature>
<evidence type="ECO:0000256" key="5">
    <source>
        <dbReference type="ARBA" id="ARBA00022827"/>
    </source>
</evidence>
<dbReference type="Pfam" id="PF07156">
    <property type="entry name" value="Prenylcys_lyase"/>
    <property type="match status" value="1"/>
</dbReference>
<keyword evidence="7" id="KW-0325">Glycoprotein</keyword>
<evidence type="ECO:0000313" key="10">
    <source>
        <dbReference type="EMBL" id="KAK3054217.1"/>
    </source>
</evidence>
<evidence type="ECO:0000256" key="7">
    <source>
        <dbReference type="ARBA" id="ARBA00023180"/>
    </source>
</evidence>
<evidence type="ECO:0000256" key="4">
    <source>
        <dbReference type="ARBA" id="ARBA00022729"/>
    </source>
</evidence>
<dbReference type="InterPro" id="IPR017046">
    <property type="entry name" value="Prenylcysteine_Oxase1"/>
</dbReference>